<evidence type="ECO:0000256" key="1">
    <source>
        <dbReference type="ARBA" id="ARBA00004651"/>
    </source>
</evidence>
<comment type="similarity">
    <text evidence="2">Belongs to the major facilitator superfamily. Bcr/CmlA family.</text>
</comment>
<feature type="transmembrane region" description="Helical" evidence="8">
    <location>
        <begin position="186"/>
        <end position="206"/>
    </location>
</feature>
<keyword evidence="3" id="KW-0813">Transport</keyword>
<feature type="domain" description="Major facilitator superfamily (MFS) profile" evidence="9">
    <location>
        <begin position="29"/>
        <end position="414"/>
    </location>
</feature>
<dbReference type="NCBIfam" id="TIGR00710">
    <property type="entry name" value="efflux_Bcr_CflA"/>
    <property type="match status" value="1"/>
</dbReference>
<comment type="subcellular location">
    <subcellularLocation>
        <location evidence="1">Cell membrane</location>
        <topology evidence="1">Multi-pass membrane protein</topology>
    </subcellularLocation>
</comment>
<sequence>MSIINDGDRSAIATAKGAGEAKPTNPRGRARLALILGSLSAFGALTIDMYLPAMPDMAHQLHTSAPLVQMTLTAFVVGLALFQVIVGPLSDAWGRRRPLLAGMAVYLAGSLWCALAPSVGWLIAGRILQSLGAAAGTVLARAVVRDLFSGTAMTRFFSTLMVVNGVAPVVAPVMGGQLLTLTTWRAVFLVLAAVGAVLLLAVVFALPESLPGANRAPAHPRATLRTFRTLATDPRYMRYVLAAALMFAAAFAYISGSSFVLQDAYGLTAQQFGLVFGLNGLGIVLLGQVGGMLVGRVADEHTLLRVSLTVATLGSASVLSCAVFHLPLPLLLTCLFLVMSMLGIVLANATSLALGGHGSAAGAASSLQGLLQFLVGGLAASAMSLPGQVTAVSMGTTMVVCAAAALAVLTVRRA</sequence>
<keyword evidence="11" id="KW-1185">Reference proteome</keyword>
<dbReference type="InterPro" id="IPR004812">
    <property type="entry name" value="Efflux_drug-R_Bcr/CmlA"/>
</dbReference>
<dbReference type="EMBL" id="JAQOSK010000008">
    <property type="protein sequence ID" value="MDC2957134.1"/>
    <property type="molecule type" value="Genomic_DNA"/>
</dbReference>
<dbReference type="PANTHER" id="PTHR23502:SF132">
    <property type="entry name" value="POLYAMINE TRANSPORTER 2-RELATED"/>
    <property type="match status" value="1"/>
</dbReference>
<reference evidence="10 11" key="1">
    <citation type="journal article" date="2015" name="Int. J. Syst. Evol. Microbiol.">
        <title>Streptomyces gilvifuscus sp. nov., an actinomycete that produces antibacterial compounds isolated from soil.</title>
        <authorList>
            <person name="Nguyen T.M."/>
            <person name="Kim J."/>
        </authorList>
    </citation>
    <scope>NUCLEOTIDE SEQUENCE [LARGE SCALE GENOMIC DNA]</scope>
    <source>
        <strain evidence="10 11">T113</strain>
    </source>
</reference>
<dbReference type="RefSeq" id="WP_272176371.1">
    <property type="nucleotide sequence ID" value="NZ_JAQOSK010000008.1"/>
</dbReference>
<feature type="transmembrane region" description="Helical" evidence="8">
    <location>
        <begin position="98"/>
        <end position="117"/>
    </location>
</feature>
<feature type="transmembrane region" description="Helical" evidence="8">
    <location>
        <begin position="330"/>
        <end position="355"/>
    </location>
</feature>
<comment type="caution">
    <text evidence="10">The sequence shown here is derived from an EMBL/GenBank/DDBJ whole genome shotgun (WGS) entry which is preliminary data.</text>
</comment>
<feature type="transmembrane region" description="Helical" evidence="8">
    <location>
        <begin position="391"/>
        <end position="411"/>
    </location>
</feature>
<feature type="transmembrane region" description="Helical" evidence="8">
    <location>
        <begin position="65"/>
        <end position="86"/>
    </location>
</feature>
<evidence type="ECO:0000256" key="2">
    <source>
        <dbReference type="ARBA" id="ARBA00006236"/>
    </source>
</evidence>
<keyword evidence="7 8" id="KW-0472">Membrane</keyword>
<evidence type="ECO:0000256" key="4">
    <source>
        <dbReference type="ARBA" id="ARBA00022475"/>
    </source>
</evidence>
<name>A0ABT5FX54_9ACTN</name>
<evidence type="ECO:0000313" key="11">
    <source>
        <dbReference type="Proteomes" id="UP001221328"/>
    </source>
</evidence>
<feature type="transmembrane region" description="Helical" evidence="8">
    <location>
        <begin position="32"/>
        <end position="53"/>
    </location>
</feature>
<protein>
    <submittedName>
        <fullName evidence="10">Multidrug effflux MFS transporter</fullName>
    </submittedName>
</protein>
<evidence type="ECO:0000256" key="6">
    <source>
        <dbReference type="ARBA" id="ARBA00022989"/>
    </source>
</evidence>
<dbReference type="Proteomes" id="UP001221328">
    <property type="component" value="Unassembled WGS sequence"/>
</dbReference>
<proteinExistence type="inferred from homology"/>
<dbReference type="PROSITE" id="PS00216">
    <property type="entry name" value="SUGAR_TRANSPORT_1"/>
    <property type="match status" value="1"/>
</dbReference>
<dbReference type="PANTHER" id="PTHR23502">
    <property type="entry name" value="MAJOR FACILITATOR SUPERFAMILY"/>
    <property type="match status" value="1"/>
</dbReference>
<organism evidence="10 11">
    <name type="scientific">Streptomyces gilvifuscus</name>
    <dbReference type="NCBI Taxonomy" id="1550617"/>
    <lineage>
        <taxon>Bacteria</taxon>
        <taxon>Bacillati</taxon>
        <taxon>Actinomycetota</taxon>
        <taxon>Actinomycetes</taxon>
        <taxon>Kitasatosporales</taxon>
        <taxon>Streptomycetaceae</taxon>
        <taxon>Streptomyces</taxon>
    </lineage>
</organism>
<dbReference type="InterPro" id="IPR036259">
    <property type="entry name" value="MFS_trans_sf"/>
</dbReference>
<dbReference type="InterPro" id="IPR005829">
    <property type="entry name" value="Sugar_transporter_CS"/>
</dbReference>
<dbReference type="InterPro" id="IPR020846">
    <property type="entry name" value="MFS_dom"/>
</dbReference>
<evidence type="ECO:0000256" key="8">
    <source>
        <dbReference type="SAM" id="Phobius"/>
    </source>
</evidence>
<evidence type="ECO:0000256" key="5">
    <source>
        <dbReference type="ARBA" id="ARBA00022692"/>
    </source>
</evidence>
<feature type="transmembrane region" description="Helical" evidence="8">
    <location>
        <begin position="274"/>
        <end position="294"/>
    </location>
</feature>
<dbReference type="SUPFAM" id="SSF103473">
    <property type="entry name" value="MFS general substrate transporter"/>
    <property type="match status" value="1"/>
</dbReference>
<evidence type="ECO:0000259" key="9">
    <source>
        <dbReference type="PROSITE" id="PS50850"/>
    </source>
</evidence>
<evidence type="ECO:0000256" key="3">
    <source>
        <dbReference type="ARBA" id="ARBA00022448"/>
    </source>
</evidence>
<accession>A0ABT5FX54</accession>
<feature type="transmembrane region" description="Helical" evidence="8">
    <location>
        <begin position="156"/>
        <end position="174"/>
    </location>
</feature>
<keyword evidence="6 8" id="KW-1133">Transmembrane helix</keyword>
<dbReference type="Pfam" id="PF07690">
    <property type="entry name" value="MFS_1"/>
    <property type="match status" value="1"/>
</dbReference>
<keyword evidence="4" id="KW-1003">Cell membrane</keyword>
<dbReference type="InterPro" id="IPR011701">
    <property type="entry name" value="MFS"/>
</dbReference>
<gene>
    <name evidence="10" type="ORF">PO587_21965</name>
</gene>
<keyword evidence="5 8" id="KW-0812">Transmembrane</keyword>
<dbReference type="Gene3D" id="1.20.1720.10">
    <property type="entry name" value="Multidrug resistance protein D"/>
    <property type="match status" value="1"/>
</dbReference>
<dbReference type="PROSITE" id="PS50850">
    <property type="entry name" value="MFS"/>
    <property type="match status" value="1"/>
</dbReference>
<evidence type="ECO:0000313" key="10">
    <source>
        <dbReference type="EMBL" id="MDC2957134.1"/>
    </source>
</evidence>
<feature type="transmembrane region" description="Helical" evidence="8">
    <location>
        <begin position="236"/>
        <end position="254"/>
    </location>
</feature>
<dbReference type="CDD" id="cd17320">
    <property type="entry name" value="MFS_MdfA_MDR_like"/>
    <property type="match status" value="1"/>
</dbReference>
<evidence type="ECO:0000256" key="7">
    <source>
        <dbReference type="ARBA" id="ARBA00023136"/>
    </source>
</evidence>